<comment type="caution">
    <text evidence="4">The sequence shown here is derived from an EMBL/GenBank/DDBJ whole genome shotgun (WGS) entry which is preliminary data.</text>
</comment>
<dbReference type="Gene3D" id="2.60.120.200">
    <property type="match status" value="1"/>
</dbReference>
<reference evidence="4 5" key="1">
    <citation type="submission" date="2019-02" db="EMBL/GenBank/DDBJ databases">
        <title>Deep-cultivation of Planctomycetes and their phenomic and genomic characterization uncovers novel biology.</title>
        <authorList>
            <person name="Wiegand S."/>
            <person name="Jogler M."/>
            <person name="Boedeker C."/>
            <person name="Pinto D."/>
            <person name="Vollmers J."/>
            <person name="Rivas-Marin E."/>
            <person name="Kohn T."/>
            <person name="Peeters S.H."/>
            <person name="Heuer A."/>
            <person name="Rast P."/>
            <person name="Oberbeckmann S."/>
            <person name="Bunk B."/>
            <person name="Jeske O."/>
            <person name="Meyerdierks A."/>
            <person name="Storesund J.E."/>
            <person name="Kallscheuer N."/>
            <person name="Luecker S."/>
            <person name="Lage O.M."/>
            <person name="Pohl T."/>
            <person name="Merkel B.J."/>
            <person name="Hornburger P."/>
            <person name="Mueller R.-W."/>
            <person name="Bruemmer F."/>
            <person name="Labrenz M."/>
            <person name="Spormann A.M."/>
            <person name="Op Den Camp H."/>
            <person name="Overmann J."/>
            <person name="Amann R."/>
            <person name="Jetten M.S.M."/>
            <person name="Mascher T."/>
            <person name="Medema M.H."/>
            <person name="Devos D.P."/>
            <person name="Kaster A.-K."/>
            <person name="Ovreas L."/>
            <person name="Rohde M."/>
            <person name="Galperin M.Y."/>
            <person name="Jogler C."/>
        </authorList>
    </citation>
    <scope>NUCLEOTIDE SEQUENCE [LARGE SCALE GENOMIC DNA]</scope>
    <source>
        <strain evidence="4 5">Pla108</strain>
    </source>
</reference>
<dbReference type="EMBL" id="SJPR01000007">
    <property type="protein sequence ID" value="TWT94011.1"/>
    <property type="molecule type" value="Genomic_DNA"/>
</dbReference>
<dbReference type="SUPFAM" id="SSF49899">
    <property type="entry name" value="Concanavalin A-like lectins/glucanases"/>
    <property type="match status" value="1"/>
</dbReference>
<dbReference type="SMART" id="SM00560">
    <property type="entry name" value="LamGL"/>
    <property type="match status" value="1"/>
</dbReference>
<proteinExistence type="predicted"/>
<organism evidence="4 5">
    <name type="scientific">Botrimarina colliarenosi</name>
    <dbReference type="NCBI Taxonomy" id="2528001"/>
    <lineage>
        <taxon>Bacteria</taxon>
        <taxon>Pseudomonadati</taxon>
        <taxon>Planctomycetota</taxon>
        <taxon>Planctomycetia</taxon>
        <taxon>Pirellulales</taxon>
        <taxon>Lacipirellulaceae</taxon>
        <taxon>Botrimarina</taxon>
    </lineage>
</organism>
<name>A0A5C6A4H7_9BACT</name>
<dbReference type="RefSeq" id="WP_146446417.1">
    <property type="nucleotide sequence ID" value="NZ_SJPR01000007.1"/>
</dbReference>
<feature type="domain" description="LamG-like jellyroll fold" evidence="3">
    <location>
        <begin position="388"/>
        <end position="543"/>
    </location>
</feature>
<dbReference type="OrthoDB" id="292867at2"/>
<evidence type="ECO:0000256" key="1">
    <source>
        <dbReference type="ARBA" id="ARBA00022729"/>
    </source>
</evidence>
<sequence length="562" mass="61378">MSPERLEELLSAAIDGSLTDEAIDREELNAALLGDEVLRRSAAAWLSEESLLRQEAATLPVSNTHHKHAGAAAPTFRRERGIGASIVPPPSIAAAIGYVALACSLLLNVTLWLASREAGPAAPSNPTDPVARLTRVTGCIWEPSSNHAPERGDLLPTGERLSLKQGIAEIEIRNRDVQATVRLIGPCTARTHAGGIPDLQSGKMVVDARVFGRSLHLDTPAGHLKFDDNSSLGLVRSHDNYELHMLDGSVGWTPGLSTVAADPFLIEGQITEGDAIRCYLRGRNAVRIERIAPASNKFAEELSMTNDRLELGASYRRAVMESLPSNYWRFGRTKGARLQNEIADGIELTIGGDVKTVSYGANTALEFGMTRQAGYLKSEDRWPKAPLRDLTAEVWVKPSHYHNGTVVALTTERLSGHFPRHALALELGGSEAHWRSPTPLTSLRYLLRDEPSDLPDNEFGSSVSNGYDIRRWQHLVYVKRGDRLELYRDGVQVASNDAGQDKHVAASLQLVCGRLYPPGAPAERLYIGQMDELALYERALTAEEVKEHHDIGTQKPPPPGSI</sequence>
<evidence type="ECO:0000256" key="2">
    <source>
        <dbReference type="ARBA" id="ARBA00023157"/>
    </source>
</evidence>
<dbReference type="InterPro" id="IPR006558">
    <property type="entry name" value="LamG-like"/>
</dbReference>
<evidence type="ECO:0000259" key="3">
    <source>
        <dbReference type="SMART" id="SM00560"/>
    </source>
</evidence>
<keyword evidence="2" id="KW-1015">Disulfide bond</keyword>
<gene>
    <name evidence="4" type="ORF">Pla108_37220</name>
</gene>
<dbReference type="Pfam" id="PF13385">
    <property type="entry name" value="Laminin_G_3"/>
    <property type="match status" value="1"/>
</dbReference>
<keyword evidence="5" id="KW-1185">Reference proteome</keyword>
<accession>A0A5C6A4H7</accession>
<evidence type="ECO:0000313" key="5">
    <source>
        <dbReference type="Proteomes" id="UP000317421"/>
    </source>
</evidence>
<evidence type="ECO:0000313" key="4">
    <source>
        <dbReference type="EMBL" id="TWT94011.1"/>
    </source>
</evidence>
<dbReference type="InterPro" id="IPR013320">
    <property type="entry name" value="ConA-like_dom_sf"/>
</dbReference>
<keyword evidence="1" id="KW-0732">Signal</keyword>
<protein>
    <recommendedName>
        <fullName evidence="3">LamG-like jellyroll fold domain-containing protein</fullName>
    </recommendedName>
</protein>
<dbReference type="AlphaFoldDB" id="A0A5C6A4H7"/>
<dbReference type="Proteomes" id="UP000317421">
    <property type="component" value="Unassembled WGS sequence"/>
</dbReference>